<sequence length="433" mass="47347">MAEAAAIIGLVASISSLIDLSSRVVSRLHEFTTRTSDIPESFRALSIRLPLLTATLERISFRTESDRLPQDVTQALKAVVDNTSEQVAVIQTCVSKIVPPVGASKVDRALKALKGLAKEEKMQQALEKIHKNIDTILLHQTTQQIDTSDRILQELSKVNLAPTTSSSGSEALDGFSQAHGHRNHVQILDAGQNILERMDVLQSAWEARGNHTDSTLTSINLNVGLQEQTLQNVVSTHRTDNDRIIAAIQQSCAQSALAGEQQRQAQTIQYDALKSALDAILGSLNRANTISKSSEDDIRALGTGIERLRVDVETGLHLQDKSTHQTALETRERSPLSDQNFLDGLRRLLEISTNGEGSIDPSEAKASIRNLVTILDQIAAIDSTVMSSHTEIAQDYVFHEINRTKSIFQVAPELQMATTQGDPTRTSLSISCR</sequence>
<feature type="domain" description="NACHT-NTPase and P-loop NTPases N-terminal" evidence="1">
    <location>
        <begin position="11"/>
        <end position="135"/>
    </location>
</feature>
<evidence type="ECO:0000313" key="3">
    <source>
        <dbReference type="Proteomes" id="UP000019478"/>
    </source>
</evidence>
<evidence type="ECO:0000259" key="1">
    <source>
        <dbReference type="Pfam" id="PF17107"/>
    </source>
</evidence>
<protein>
    <recommendedName>
        <fullName evidence="1">NACHT-NTPase and P-loop NTPases N-terminal domain-containing protein</fullName>
    </recommendedName>
</protein>
<accession>W9XJL1</accession>
<comment type="caution">
    <text evidence="2">The sequence shown here is derived from an EMBL/GenBank/DDBJ whole genome shotgun (WGS) entry which is preliminary data.</text>
</comment>
<reference evidence="2 3" key="1">
    <citation type="submission" date="2013-03" db="EMBL/GenBank/DDBJ databases">
        <title>The Genome Sequence of Capronia epimyces CBS 606.96.</title>
        <authorList>
            <consortium name="The Broad Institute Genomics Platform"/>
            <person name="Cuomo C."/>
            <person name="de Hoog S."/>
            <person name="Gorbushina A."/>
            <person name="Walker B."/>
            <person name="Young S.K."/>
            <person name="Zeng Q."/>
            <person name="Gargeya S."/>
            <person name="Fitzgerald M."/>
            <person name="Haas B."/>
            <person name="Abouelleil A."/>
            <person name="Allen A.W."/>
            <person name="Alvarado L."/>
            <person name="Arachchi H.M."/>
            <person name="Berlin A.M."/>
            <person name="Chapman S.B."/>
            <person name="Gainer-Dewar J."/>
            <person name="Goldberg J."/>
            <person name="Griggs A."/>
            <person name="Gujja S."/>
            <person name="Hansen M."/>
            <person name="Howarth C."/>
            <person name="Imamovic A."/>
            <person name="Ireland A."/>
            <person name="Larimer J."/>
            <person name="McCowan C."/>
            <person name="Murphy C."/>
            <person name="Pearson M."/>
            <person name="Poon T.W."/>
            <person name="Priest M."/>
            <person name="Roberts A."/>
            <person name="Saif S."/>
            <person name="Shea T."/>
            <person name="Sisk P."/>
            <person name="Sykes S."/>
            <person name="Wortman J."/>
            <person name="Nusbaum C."/>
            <person name="Birren B."/>
        </authorList>
    </citation>
    <scope>NUCLEOTIDE SEQUENCE [LARGE SCALE GENOMIC DNA]</scope>
    <source>
        <strain evidence="2 3">CBS 606.96</strain>
    </source>
</reference>
<dbReference type="HOGENOM" id="CLU_633128_0_0_1"/>
<name>W9XJL1_9EURO</name>
<dbReference type="STRING" id="1182542.W9XJL1"/>
<dbReference type="Pfam" id="PF17107">
    <property type="entry name" value="SesA"/>
    <property type="match status" value="1"/>
</dbReference>
<dbReference type="OrthoDB" id="3200163at2759"/>
<dbReference type="GeneID" id="19171095"/>
<proteinExistence type="predicted"/>
<dbReference type="Proteomes" id="UP000019478">
    <property type="component" value="Unassembled WGS sequence"/>
</dbReference>
<evidence type="ECO:0000313" key="2">
    <source>
        <dbReference type="EMBL" id="EXJ80707.1"/>
    </source>
</evidence>
<dbReference type="InterPro" id="IPR031352">
    <property type="entry name" value="SesA"/>
</dbReference>
<gene>
    <name evidence="2" type="ORF">A1O3_06991</name>
</gene>
<organism evidence="2 3">
    <name type="scientific">Capronia epimyces CBS 606.96</name>
    <dbReference type="NCBI Taxonomy" id="1182542"/>
    <lineage>
        <taxon>Eukaryota</taxon>
        <taxon>Fungi</taxon>
        <taxon>Dikarya</taxon>
        <taxon>Ascomycota</taxon>
        <taxon>Pezizomycotina</taxon>
        <taxon>Eurotiomycetes</taxon>
        <taxon>Chaetothyriomycetidae</taxon>
        <taxon>Chaetothyriales</taxon>
        <taxon>Herpotrichiellaceae</taxon>
        <taxon>Capronia</taxon>
    </lineage>
</organism>
<dbReference type="AlphaFoldDB" id="W9XJL1"/>
<dbReference type="RefSeq" id="XP_007735295.1">
    <property type="nucleotide sequence ID" value="XM_007737105.1"/>
</dbReference>
<dbReference type="eggNOG" id="ENOG502STEW">
    <property type="taxonomic scope" value="Eukaryota"/>
</dbReference>
<keyword evidence="3" id="KW-1185">Reference proteome</keyword>
<dbReference type="EMBL" id="AMGY01000006">
    <property type="protein sequence ID" value="EXJ80707.1"/>
    <property type="molecule type" value="Genomic_DNA"/>
</dbReference>